<feature type="repeat" description="TPR" evidence="1">
    <location>
        <begin position="343"/>
        <end position="376"/>
    </location>
</feature>
<name>A0A519BAJ0_9DELT</name>
<dbReference type="Proteomes" id="UP000320813">
    <property type="component" value="Unassembled WGS sequence"/>
</dbReference>
<organism evidence="3 4">
    <name type="scientific">Candidatus Acidulodesulfobacterium ferriphilum</name>
    <dbReference type="NCBI Taxonomy" id="2597223"/>
    <lineage>
        <taxon>Bacteria</taxon>
        <taxon>Deltaproteobacteria</taxon>
        <taxon>Candidatus Acidulodesulfobacterales</taxon>
        <taxon>Candidatus Acidulodesulfobacterium</taxon>
    </lineage>
</organism>
<evidence type="ECO:0000256" key="2">
    <source>
        <dbReference type="SAM" id="SignalP"/>
    </source>
</evidence>
<evidence type="ECO:0000313" key="4">
    <source>
        <dbReference type="Proteomes" id="UP000320813"/>
    </source>
</evidence>
<comment type="caution">
    <text evidence="3">The sequence shown here is derived from an EMBL/GenBank/DDBJ whole genome shotgun (WGS) entry which is preliminary data.</text>
</comment>
<dbReference type="SMART" id="SM00028">
    <property type="entry name" value="TPR"/>
    <property type="match status" value="10"/>
</dbReference>
<dbReference type="SUPFAM" id="SSF48452">
    <property type="entry name" value="TPR-like"/>
    <property type="match status" value="3"/>
</dbReference>
<dbReference type="AlphaFoldDB" id="A0A519BAJ0"/>
<feature type="repeat" description="TPR" evidence="1">
    <location>
        <begin position="171"/>
        <end position="204"/>
    </location>
</feature>
<keyword evidence="1" id="KW-0802">TPR repeat</keyword>
<protein>
    <submittedName>
        <fullName evidence="3">Tetratricopeptide repeat protein</fullName>
    </submittedName>
</protein>
<dbReference type="InterPro" id="IPR019734">
    <property type="entry name" value="TPR_rpt"/>
</dbReference>
<keyword evidence="2" id="KW-0732">Signal</keyword>
<reference evidence="3 4" key="1">
    <citation type="submission" date="2019-01" db="EMBL/GenBank/DDBJ databases">
        <title>Insights into ecological role of a new deltaproteobacterial order Candidatus Sinidesulfobacterales (Sva0485) by metagenomics and metatranscriptomics.</title>
        <authorList>
            <person name="Tan S."/>
            <person name="Liu J."/>
            <person name="Fang Y."/>
            <person name="Hedlund B.P."/>
            <person name="Lian Z.H."/>
            <person name="Huang L.Y."/>
            <person name="Li J.T."/>
            <person name="Huang L.N."/>
            <person name="Li W.J."/>
            <person name="Jiang H.C."/>
            <person name="Dong H.L."/>
            <person name="Shu W.S."/>
        </authorList>
    </citation>
    <scope>NUCLEOTIDE SEQUENCE [LARGE SCALE GENOMIC DNA]</scope>
    <source>
        <strain evidence="3">AP3</strain>
    </source>
</reference>
<dbReference type="InterPro" id="IPR011990">
    <property type="entry name" value="TPR-like_helical_dom_sf"/>
</dbReference>
<dbReference type="Gene3D" id="1.25.40.10">
    <property type="entry name" value="Tetratricopeptide repeat domain"/>
    <property type="match status" value="4"/>
</dbReference>
<feature type="chain" id="PRO_5021967111" evidence="2">
    <location>
        <begin position="23"/>
        <end position="809"/>
    </location>
</feature>
<gene>
    <name evidence="3" type="ORF">EVJ47_06450</name>
</gene>
<dbReference type="PROSITE" id="PS50005">
    <property type="entry name" value="TPR"/>
    <property type="match status" value="2"/>
</dbReference>
<dbReference type="Pfam" id="PF13181">
    <property type="entry name" value="TPR_8"/>
    <property type="match status" value="3"/>
</dbReference>
<dbReference type="Pfam" id="PF13424">
    <property type="entry name" value="TPR_12"/>
    <property type="match status" value="1"/>
</dbReference>
<evidence type="ECO:0000313" key="3">
    <source>
        <dbReference type="EMBL" id="RZD14302.1"/>
    </source>
</evidence>
<accession>A0A519BAJ0</accession>
<sequence>MLKKILFLSLLILLTFSVKSYASPYSVNECFDHISAQAFKTARSWGIRAVDNHPKSFYAHLCLGEADVHLGLYKPALYDFKRAIPLANDKNRLDLVYNWIGLTFDSVGDEKDALMYDFRSLKLARELNDTSGESADIGNIASIYKNEGKYKKSLLYDKKSLALRQTKKGKAISYNNIAMVYAEMNNYPEAIRYEAKALNLNESIGDYYGTASDFLNLGWLNTLDKNYIPAKKYILKGLLMEKKIGNKEWTGVGYKYLGRLYRNKGNNKRSLAYYEKAYKMFIISGDSSGAQHCLSMINKIKGNIQTQVKNNIIYACFNDLIKHSYKLALIAGKRAVNNYPKSFHAYFCYGRAFHGLKNYSSAIKEFKKAVPFAANNANQAQIYNWIGGDYARIKNYKEGLFYLNKSLTLAKKLHNINDEIGDLWFIKTIYSNEKNYKKDIYYSKQYASLLKDKKSLSHEYNVIGILYFDISNYPKSIDYDKKAFIIDSGIKNYAGASMNILNAGYSYIKLKKYNEAKKYIINGMSLAKKAGNKKDVDYDLAYGYQNLGYLYKHLKNDKKSVIYYSKAYNLYKDAKDVSGAKYCLSLENKIKGENKETNLANSVYAYKYVNSIINVKRGKPNYIMIISNGNNRIVKKPVNQIEKLFVYVVNSSFNGRYVSYSYKLTDEANVDKAIYVVKKLFAKNGKVAIFEWFNRLHKIQPAYIDIKINARGRSTDGVINIPPDAFCNFKKITYLGTNLIKNIKYNKKCASLEINVMGGIQIFTYRNQSIFTYGSNGVLLNMFDSGLSSPILINQAEVNSFIKKLKNSF</sequence>
<feature type="signal peptide" evidence="2">
    <location>
        <begin position="1"/>
        <end position="22"/>
    </location>
</feature>
<evidence type="ECO:0000256" key="1">
    <source>
        <dbReference type="PROSITE-ProRule" id="PRU00339"/>
    </source>
</evidence>
<proteinExistence type="predicted"/>
<dbReference type="PANTHER" id="PTHR10098">
    <property type="entry name" value="RAPSYN-RELATED"/>
    <property type="match status" value="1"/>
</dbReference>
<dbReference type="EMBL" id="SGBD01000003">
    <property type="protein sequence ID" value="RZD14302.1"/>
    <property type="molecule type" value="Genomic_DNA"/>
</dbReference>